<dbReference type="PANTHER" id="PTHR10039:SF5">
    <property type="entry name" value="NACHT DOMAIN-CONTAINING PROTEIN"/>
    <property type="match status" value="1"/>
</dbReference>
<dbReference type="PANTHER" id="PTHR10039">
    <property type="entry name" value="AMELOGENIN"/>
    <property type="match status" value="1"/>
</dbReference>
<accession>A0A2C5XM10</accession>
<sequence length="914" mass="103440">MTRKDKYTQRFDQGLSKLKKTIRSVFNDSAPGSVQEAAKDGGSASKRPESPGPTSDGGKQGIARDDANTNALVDPKISTAPSSKTDGAEQGSARDDANTNAIVDPNIPTAPSSKTMVLVASDLWARAVEELDEKERKKLKPIPQSVQRNGGGDDWLPDVTVIINSTVDILEKKEAEKNTQSNLQNILRTALVAKSLGDAMAKFDTSGYAALGWSIATFGIQIALNAKDSRESILKGAEIVTSFMTRYAEYDKLFGKELPNKEFERLRVRSYAAMLRYIIELKDYLDKGRIEHAGAAVIKPQDRMYEKSKVDLDAADAKVKEYLPIVNQEISQTFQSTMMEFIQRISINSEPYLKSLQSLAFPEMDDRPKDIDKKGTQQGTCEWLLKHDKYTRWNASDVGLLWIKGKAGSGKSTLLRYAYNHAIPAPESNNTTLVLSYFFHGRGTELQKSPLGLFRSLLHQILKAVPDAATEFTSQYQQRCKDYGKPGEQWEWHVQDLTSHFEKILPKVSSQGHPVLIYIDALDECGEENAHHLIEQFQALLKRLAENRETQLRICFGCRDYPIGLVEYGSEIRPEAENALDIENFVTNKLEGAGIRDETMRNQVVKGANGLFMWARLTTDRIIRRRRQGWSIKRIRDEINEQHKDLDGLYRDLVDGMEDKQMSLRLMQWVSFSKRPMKLDAILLPMALDLDDDSPVKSYDYYKRLIPGSMEDKESYIHTLSAGLIEVVHSVGLYNEKKVIVQFIHQSVKDYFEKEGLRKLYPADTAATFDIDVIRDSNFQLARHCLEFFELDGINDKNMADLTFRLPFLNYALGAFREHLRRSDERDGEQKIIYDLFQRHAATLTALATGRTHFKPPKNSLVPLHFIAVEYGLSQTFTAMFQNGVNTSAQGPGREARSNWRPVRRNCSTSIRSN</sequence>
<dbReference type="EMBL" id="NJEU01000312">
    <property type="protein sequence ID" value="PHH76529.1"/>
    <property type="molecule type" value="Genomic_DNA"/>
</dbReference>
<feature type="region of interest" description="Disordered" evidence="2">
    <location>
        <begin position="26"/>
        <end position="109"/>
    </location>
</feature>
<feature type="region of interest" description="Disordered" evidence="2">
    <location>
        <begin position="886"/>
        <end position="914"/>
    </location>
</feature>
<comment type="caution">
    <text evidence="4">The sequence shown here is derived from an EMBL/GenBank/DDBJ whole genome shotgun (WGS) entry which is preliminary data.</text>
</comment>
<proteinExistence type="predicted"/>
<reference evidence="4 5" key="1">
    <citation type="submission" date="2017-06" db="EMBL/GenBank/DDBJ databases">
        <title>Ant-infecting Ophiocordyceps genomes reveal a high diversity of potential behavioral manipulation genes and a possible major role for enterotoxins.</title>
        <authorList>
            <person name="De Bekker C."/>
            <person name="Evans H.C."/>
            <person name="Brachmann A."/>
            <person name="Hughes D.P."/>
        </authorList>
    </citation>
    <scope>NUCLEOTIDE SEQUENCE [LARGE SCALE GENOMIC DNA]</scope>
    <source>
        <strain evidence="4 5">1348a</strain>
    </source>
</reference>
<dbReference type="InterPro" id="IPR056884">
    <property type="entry name" value="NPHP3-like_N"/>
</dbReference>
<dbReference type="SUPFAM" id="SSF52540">
    <property type="entry name" value="P-loop containing nucleoside triphosphate hydrolases"/>
    <property type="match status" value="1"/>
</dbReference>
<evidence type="ECO:0000256" key="1">
    <source>
        <dbReference type="ARBA" id="ARBA00022737"/>
    </source>
</evidence>
<evidence type="ECO:0000259" key="3">
    <source>
        <dbReference type="Pfam" id="PF24883"/>
    </source>
</evidence>
<dbReference type="OrthoDB" id="4927284at2759"/>
<dbReference type="Gene3D" id="3.40.50.300">
    <property type="entry name" value="P-loop containing nucleotide triphosphate hydrolases"/>
    <property type="match status" value="1"/>
</dbReference>
<keyword evidence="5" id="KW-1185">Reference proteome</keyword>
<dbReference type="Proteomes" id="UP000224854">
    <property type="component" value="Unassembled WGS sequence"/>
</dbReference>
<name>A0A2C5XM10_9HYPO</name>
<evidence type="ECO:0000256" key="2">
    <source>
        <dbReference type="SAM" id="MobiDB-lite"/>
    </source>
</evidence>
<evidence type="ECO:0000313" key="4">
    <source>
        <dbReference type="EMBL" id="PHH76529.1"/>
    </source>
</evidence>
<keyword evidence="1" id="KW-0677">Repeat</keyword>
<feature type="domain" description="Nephrocystin 3-like N-terminal" evidence="3">
    <location>
        <begin position="379"/>
        <end position="559"/>
    </location>
</feature>
<organism evidence="4 5">
    <name type="scientific">Ophiocordyceps australis</name>
    <dbReference type="NCBI Taxonomy" id="1399860"/>
    <lineage>
        <taxon>Eukaryota</taxon>
        <taxon>Fungi</taxon>
        <taxon>Dikarya</taxon>
        <taxon>Ascomycota</taxon>
        <taxon>Pezizomycotina</taxon>
        <taxon>Sordariomycetes</taxon>
        <taxon>Hypocreomycetidae</taxon>
        <taxon>Hypocreales</taxon>
        <taxon>Ophiocordycipitaceae</taxon>
        <taxon>Ophiocordyceps</taxon>
    </lineage>
</organism>
<dbReference type="AlphaFoldDB" id="A0A2C5XM10"/>
<evidence type="ECO:0000313" key="5">
    <source>
        <dbReference type="Proteomes" id="UP000224854"/>
    </source>
</evidence>
<protein>
    <recommendedName>
        <fullName evidence="3">Nephrocystin 3-like N-terminal domain-containing protein</fullName>
    </recommendedName>
</protein>
<dbReference type="InterPro" id="IPR027417">
    <property type="entry name" value="P-loop_NTPase"/>
</dbReference>
<dbReference type="Pfam" id="PF24883">
    <property type="entry name" value="NPHP3_N"/>
    <property type="match status" value="1"/>
</dbReference>
<gene>
    <name evidence="4" type="ORF">CDD82_3953</name>
</gene>